<evidence type="ECO:0000313" key="3">
    <source>
        <dbReference type="Proteomes" id="UP000177912"/>
    </source>
</evidence>
<protein>
    <recommendedName>
        <fullName evidence="1">Calcineurin-like phosphoesterase domain-containing protein</fullName>
    </recommendedName>
</protein>
<dbReference type="Proteomes" id="UP000177912">
    <property type="component" value="Unassembled WGS sequence"/>
</dbReference>
<reference evidence="2 3" key="1">
    <citation type="journal article" date="2016" name="Nat. Commun.">
        <title>Thousands of microbial genomes shed light on interconnected biogeochemical processes in an aquifer system.</title>
        <authorList>
            <person name="Anantharaman K."/>
            <person name="Brown C.T."/>
            <person name="Hug L.A."/>
            <person name="Sharon I."/>
            <person name="Castelle C.J."/>
            <person name="Probst A.J."/>
            <person name="Thomas B.C."/>
            <person name="Singh A."/>
            <person name="Wilkins M.J."/>
            <person name="Karaoz U."/>
            <person name="Brodie E.L."/>
            <person name="Williams K.H."/>
            <person name="Hubbard S.S."/>
            <person name="Banfield J.F."/>
        </authorList>
    </citation>
    <scope>NUCLEOTIDE SEQUENCE [LARGE SCALE GENOMIC DNA]</scope>
</reference>
<gene>
    <name evidence="2" type="ORF">A2826_00680</name>
</gene>
<proteinExistence type="predicted"/>
<evidence type="ECO:0000313" key="2">
    <source>
        <dbReference type="EMBL" id="OGE81064.1"/>
    </source>
</evidence>
<evidence type="ECO:0000259" key="1">
    <source>
        <dbReference type="Pfam" id="PF00149"/>
    </source>
</evidence>
<dbReference type="Pfam" id="PF00149">
    <property type="entry name" value="Metallophos"/>
    <property type="match status" value="1"/>
</dbReference>
<dbReference type="InterPro" id="IPR029052">
    <property type="entry name" value="Metallo-depent_PP-like"/>
</dbReference>
<dbReference type="Gene3D" id="3.60.21.10">
    <property type="match status" value="2"/>
</dbReference>
<name>A0A1F5NU17_9BACT</name>
<dbReference type="PANTHER" id="PTHR43143">
    <property type="entry name" value="METALLOPHOSPHOESTERASE, CALCINEURIN SUPERFAMILY"/>
    <property type="match status" value="1"/>
</dbReference>
<dbReference type="SUPFAM" id="SSF56300">
    <property type="entry name" value="Metallo-dependent phosphatases"/>
    <property type="match status" value="1"/>
</dbReference>
<organism evidence="2 3">
    <name type="scientific">Candidatus Doudnabacteria bacterium RIFCSPHIGHO2_01_FULL_43_23</name>
    <dbReference type="NCBI Taxonomy" id="1817822"/>
    <lineage>
        <taxon>Bacteria</taxon>
        <taxon>Candidatus Doudnaibacteriota</taxon>
    </lineage>
</organism>
<comment type="caution">
    <text evidence="2">The sequence shown here is derived from an EMBL/GenBank/DDBJ whole genome shotgun (WGS) entry which is preliminary data.</text>
</comment>
<sequence length="264" mass="30582">MKFAIISDIHIGDYRPHKGIYRKATPHAEKLLKNLVQKMNKSFKPDFVVQGGDMIEDTNLAVDKKNYKKGLSMLSKLKCPVYHLVGNHELKYLSVKFLKDVLDYKNLYFSFDNKNFRFIFLFTKRFYPSKEIKLDSSQLKWLKKKVNTDKKIVIFSHYSLVPVDTRGNFWFSTRPDLTFIKNHPEFLRIIAGKNVKLVFNGHLHWNKKKILKGVHYLTVQSLVENTSGKVEGPPANAFTLVNLEDKLASIKVLGKGSVSYKIKI</sequence>
<accession>A0A1F5NU17</accession>
<dbReference type="GO" id="GO:0016787">
    <property type="term" value="F:hydrolase activity"/>
    <property type="evidence" value="ECO:0007669"/>
    <property type="project" value="InterPro"/>
</dbReference>
<dbReference type="STRING" id="1817822.A2826_00680"/>
<dbReference type="AlphaFoldDB" id="A0A1F5NU17"/>
<feature type="domain" description="Calcineurin-like phosphoesterase" evidence="1">
    <location>
        <begin position="1"/>
        <end position="205"/>
    </location>
</feature>
<dbReference type="InterPro" id="IPR004843">
    <property type="entry name" value="Calcineurin-like_PHP"/>
</dbReference>
<dbReference type="EMBL" id="MFEI01000010">
    <property type="protein sequence ID" value="OGE81064.1"/>
    <property type="molecule type" value="Genomic_DNA"/>
</dbReference>
<dbReference type="InterPro" id="IPR051918">
    <property type="entry name" value="STPP_CPPED1"/>
</dbReference>
<dbReference type="PANTHER" id="PTHR43143:SF1">
    <property type="entry name" value="SERINE_THREONINE-PROTEIN PHOSPHATASE CPPED1"/>
    <property type="match status" value="1"/>
</dbReference>